<dbReference type="InterPro" id="IPR000719">
    <property type="entry name" value="Prot_kinase_dom"/>
</dbReference>
<feature type="domain" description="Protein kinase" evidence="1">
    <location>
        <begin position="1"/>
        <end position="70"/>
    </location>
</feature>
<comment type="caution">
    <text evidence="2">The sequence shown here is derived from an EMBL/GenBank/DDBJ whole genome shotgun (WGS) entry which is preliminary data.</text>
</comment>
<proteinExistence type="predicted"/>
<dbReference type="GO" id="GO:0004672">
    <property type="term" value="F:protein kinase activity"/>
    <property type="evidence" value="ECO:0007669"/>
    <property type="project" value="InterPro"/>
</dbReference>
<dbReference type="AlphaFoldDB" id="A0A5N5SUQ8"/>
<dbReference type="InterPro" id="IPR011009">
    <property type="entry name" value="Kinase-like_dom_sf"/>
</dbReference>
<dbReference type="Proteomes" id="UP000326759">
    <property type="component" value="Unassembled WGS sequence"/>
</dbReference>
<keyword evidence="3" id="KW-1185">Reference proteome</keyword>
<dbReference type="EMBL" id="SEYY01021386">
    <property type="protein sequence ID" value="KAB7496400.1"/>
    <property type="molecule type" value="Genomic_DNA"/>
</dbReference>
<dbReference type="Gene3D" id="1.10.510.10">
    <property type="entry name" value="Transferase(Phosphotransferase) domain 1"/>
    <property type="match status" value="1"/>
</dbReference>
<accession>A0A5N5SUQ8</accession>
<protein>
    <submittedName>
        <fullName evidence="2">Casein kinase 1-like protein 3</fullName>
    </submittedName>
</protein>
<organism evidence="2 3">
    <name type="scientific">Armadillidium nasatum</name>
    <dbReference type="NCBI Taxonomy" id="96803"/>
    <lineage>
        <taxon>Eukaryota</taxon>
        <taxon>Metazoa</taxon>
        <taxon>Ecdysozoa</taxon>
        <taxon>Arthropoda</taxon>
        <taxon>Crustacea</taxon>
        <taxon>Multicrustacea</taxon>
        <taxon>Malacostraca</taxon>
        <taxon>Eumalacostraca</taxon>
        <taxon>Peracarida</taxon>
        <taxon>Isopoda</taxon>
        <taxon>Oniscidea</taxon>
        <taxon>Crinocheta</taxon>
        <taxon>Armadillidiidae</taxon>
        <taxon>Armadillidium</taxon>
    </lineage>
</organism>
<gene>
    <name evidence="2" type="primary">CKL3</name>
    <name evidence="2" type="ORF">Anas_02672</name>
</gene>
<dbReference type="GO" id="GO:0005524">
    <property type="term" value="F:ATP binding"/>
    <property type="evidence" value="ECO:0007669"/>
    <property type="project" value="InterPro"/>
</dbReference>
<dbReference type="SUPFAM" id="SSF56112">
    <property type="entry name" value="Protein kinase-like (PK-like)"/>
    <property type="match status" value="1"/>
</dbReference>
<evidence type="ECO:0000259" key="1">
    <source>
        <dbReference type="PROSITE" id="PS50011"/>
    </source>
</evidence>
<dbReference type="PROSITE" id="PS50011">
    <property type="entry name" value="PROTEIN_KINASE_DOM"/>
    <property type="match status" value="1"/>
</dbReference>
<dbReference type="OrthoDB" id="5979581at2759"/>
<name>A0A5N5SUQ8_9CRUS</name>
<evidence type="ECO:0000313" key="3">
    <source>
        <dbReference type="Proteomes" id="UP000326759"/>
    </source>
</evidence>
<keyword evidence="2" id="KW-0808">Transferase</keyword>
<reference evidence="2 3" key="1">
    <citation type="journal article" date="2019" name="PLoS Biol.">
        <title>Sex chromosomes control vertical transmission of feminizing Wolbachia symbionts in an isopod.</title>
        <authorList>
            <person name="Becking T."/>
            <person name="Chebbi M.A."/>
            <person name="Giraud I."/>
            <person name="Moumen B."/>
            <person name="Laverre T."/>
            <person name="Caubet Y."/>
            <person name="Peccoud J."/>
            <person name="Gilbert C."/>
            <person name="Cordaux R."/>
        </authorList>
    </citation>
    <scope>NUCLEOTIDE SEQUENCE [LARGE SCALE GENOMIC DNA]</scope>
    <source>
        <strain evidence="2">ANa2</strain>
        <tissue evidence="2">Whole body excluding digestive tract and cuticle</tissue>
    </source>
</reference>
<evidence type="ECO:0000313" key="2">
    <source>
        <dbReference type="EMBL" id="KAB7496400.1"/>
    </source>
</evidence>
<sequence length="70" mass="7786">MIDFGLSKRIKSKFNKVSPEEYTTNISGTAQGKPSSERDDLISAGYMLYYIYHGSLPWASACAIKTPGRH</sequence>
<keyword evidence="2" id="KW-0418">Kinase</keyword>